<dbReference type="RefSeq" id="WP_181741391.1">
    <property type="nucleotide sequence ID" value="NZ_JACEOL010000041.1"/>
</dbReference>
<dbReference type="Proteomes" id="UP000538292">
    <property type="component" value="Unassembled WGS sequence"/>
</dbReference>
<keyword evidence="3" id="KW-1185">Reference proteome</keyword>
<dbReference type="EMBL" id="JACEOL010000041">
    <property type="protein sequence ID" value="MBA4603140.1"/>
    <property type="molecule type" value="Genomic_DNA"/>
</dbReference>
<evidence type="ECO:0000256" key="1">
    <source>
        <dbReference type="SAM" id="MobiDB-lite"/>
    </source>
</evidence>
<dbReference type="AlphaFoldDB" id="A0A7W2ASX3"/>
<evidence type="ECO:0000313" key="3">
    <source>
        <dbReference type="Proteomes" id="UP000538292"/>
    </source>
</evidence>
<reference evidence="2 3" key="1">
    <citation type="submission" date="2020-07" db="EMBL/GenBank/DDBJ databases">
        <title>Thermoactinomyces phylogeny.</title>
        <authorList>
            <person name="Dunlap C."/>
        </authorList>
    </citation>
    <scope>NUCLEOTIDE SEQUENCE [LARGE SCALE GENOMIC DNA]</scope>
    <source>
        <strain evidence="2 3">AMNI-1</strain>
    </source>
</reference>
<organism evidence="2 3">
    <name type="scientific">Thermoactinomyces mirandus</name>
    <dbReference type="NCBI Taxonomy" id="2756294"/>
    <lineage>
        <taxon>Bacteria</taxon>
        <taxon>Bacillati</taxon>
        <taxon>Bacillota</taxon>
        <taxon>Bacilli</taxon>
        <taxon>Bacillales</taxon>
        <taxon>Thermoactinomycetaceae</taxon>
        <taxon>Thermoactinomyces</taxon>
    </lineage>
</organism>
<feature type="compositionally biased region" description="Basic and acidic residues" evidence="1">
    <location>
        <begin position="49"/>
        <end position="65"/>
    </location>
</feature>
<feature type="non-terminal residue" evidence="2">
    <location>
        <position position="1"/>
    </location>
</feature>
<name>A0A7W2ASX3_9BACL</name>
<proteinExistence type="predicted"/>
<protein>
    <submittedName>
        <fullName evidence="2">Uncharacterized protein</fullName>
    </submittedName>
</protein>
<evidence type="ECO:0000313" key="2">
    <source>
        <dbReference type="EMBL" id="MBA4603140.1"/>
    </source>
</evidence>
<feature type="region of interest" description="Disordered" evidence="1">
    <location>
        <begin position="37"/>
        <end position="72"/>
    </location>
</feature>
<sequence length="191" mass="21020">PGKKLGGALKGFFNGGKKFLKRFGIHIDDLAERLGLGSRLQPAGGPPDISRKPQVDRMDGQDKSGESGLSSSVKTGIRFDTKTIAQDLSSQFEGSKIRKTKKGGGYGVTIPMPDKKNLAFDIRIQGFNSGQRTNPYFKVNIINIKNGKSKGMLDQYGNITNDPEKLHIDFDLKNGNFMEQILRVINAYKSK</sequence>
<gene>
    <name evidence="2" type="ORF">H2C83_12600</name>
</gene>
<comment type="caution">
    <text evidence="2">The sequence shown here is derived from an EMBL/GenBank/DDBJ whole genome shotgun (WGS) entry which is preliminary data.</text>
</comment>
<accession>A0A7W2ASX3</accession>